<reference evidence="1 2" key="1">
    <citation type="submission" date="2020-08" db="EMBL/GenBank/DDBJ databases">
        <title>Genomic Encyclopedia of Type Strains, Phase IV (KMG-IV): sequencing the most valuable type-strain genomes for metagenomic binning, comparative biology and taxonomic classification.</title>
        <authorList>
            <person name="Goeker M."/>
        </authorList>
    </citation>
    <scope>NUCLEOTIDE SEQUENCE [LARGE SCALE GENOMIC DNA]</scope>
    <source>
        <strain evidence="1 2">DSM 43350</strain>
    </source>
</reference>
<comment type="caution">
    <text evidence="1">The sequence shown here is derived from an EMBL/GenBank/DDBJ whole genome shotgun (WGS) entry which is preliminary data.</text>
</comment>
<protein>
    <submittedName>
        <fullName evidence="1">Uncharacterized protein</fullName>
    </submittedName>
</protein>
<evidence type="ECO:0000313" key="1">
    <source>
        <dbReference type="EMBL" id="MBB6080999.1"/>
    </source>
</evidence>
<evidence type="ECO:0000313" key="2">
    <source>
        <dbReference type="Proteomes" id="UP000591537"/>
    </source>
</evidence>
<organism evidence="1 2">
    <name type="scientific">Streptomyces paradoxus</name>
    <dbReference type="NCBI Taxonomy" id="66375"/>
    <lineage>
        <taxon>Bacteria</taxon>
        <taxon>Bacillati</taxon>
        <taxon>Actinomycetota</taxon>
        <taxon>Actinomycetes</taxon>
        <taxon>Kitasatosporales</taxon>
        <taxon>Streptomycetaceae</taxon>
        <taxon>Streptomyces</taxon>
    </lineage>
</organism>
<proteinExistence type="predicted"/>
<dbReference type="AlphaFoldDB" id="A0A7W9TI06"/>
<gene>
    <name evidence="1" type="ORF">HNR57_006950</name>
</gene>
<dbReference type="Proteomes" id="UP000591537">
    <property type="component" value="Unassembled WGS sequence"/>
</dbReference>
<name>A0A7W9TI06_9ACTN</name>
<sequence>MTPSITASAALEAQNEALLTRATELEALWYTGPRMWHGPSGEPITGTQAAMHLEAALGLLDREGWEPGAFGLWEVLAGPVDLNGVVIKVLELVICAHTGASAAEPRLWDKVPGRTVDQVRALLLTGAAYARRYGPADAAHH</sequence>
<dbReference type="EMBL" id="JACHGV010000015">
    <property type="protein sequence ID" value="MBB6080999.1"/>
    <property type="molecule type" value="Genomic_DNA"/>
</dbReference>
<keyword evidence="2" id="KW-1185">Reference proteome</keyword>
<accession>A0A7W9TI06</accession>
<dbReference type="RefSeq" id="WP_184566422.1">
    <property type="nucleotide sequence ID" value="NZ_BAAARS010000012.1"/>
</dbReference>